<organism evidence="1 2">
    <name type="scientific">Auriscalpium vulgare</name>
    <dbReference type="NCBI Taxonomy" id="40419"/>
    <lineage>
        <taxon>Eukaryota</taxon>
        <taxon>Fungi</taxon>
        <taxon>Dikarya</taxon>
        <taxon>Basidiomycota</taxon>
        <taxon>Agaricomycotina</taxon>
        <taxon>Agaricomycetes</taxon>
        <taxon>Russulales</taxon>
        <taxon>Auriscalpiaceae</taxon>
        <taxon>Auriscalpium</taxon>
    </lineage>
</organism>
<keyword evidence="2" id="KW-1185">Reference proteome</keyword>
<name>A0ACB8S2C7_9AGAM</name>
<dbReference type="EMBL" id="MU275866">
    <property type="protein sequence ID" value="KAI0050010.1"/>
    <property type="molecule type" value="Genomic_DNA"/>
</dbReference>
<proteinExistence type="predicted"/>
<reference evidence="1" key="1">
    <citation type="submission" date="2021-02" db="EMBL/GenBank/DDBJ databases">
        <authorList>
            <consortium name="DOE Joint Genome Institute"/>
            <person name="Ahrendt S."/>
            <person name="Looney B.P."/>
            <person name="Miyauchi S."/>
            <person name="Morin E."/>
            <person name="Drula E."/>
            <person name="Courty P.E."/>
            <person name="Chicoki N."/>
            <person name="Fauchery L."/>
            <person name="Kohler A."/>
            <person name="Kuo A."/>
            <person name="Labutti K."/>
            <person name="Pangilinan J."/>
            <person name="Lipzen A."/>
            <person name="Riley R."/>
            <person name="Andreopoulos W."/>
            <person name="He G."/>
            <person name="Johnson J."/>
            <person name="Barry K.W."/>
            <person name="Grigoriev I.V."/>
            <person name="Nagy L."/>
            <person name="Hibbett D."/>
            <person name="Henrissat B."/>
            <person name="Matheny P.B."/>
            <person name="Labbe J."/>
            <person name="Martin F."/>
        </authorList>
    </citation>
    <scope>NUCLEOTIDE SEQUENCE</scope>
    <source>
        <strain evidence="1">FP105234-sp</strain>
    </source>
</reference>
<evidence type="ECO:0000313" key="2">
    <source>
        <dbReference type="Proteomes" id="UP000814033"/>
    </source>
</evidence>
<sequence>MANLEVAFRILAFVFTSLTAALTVMIVKETVQTPSAFDPSLSEWSVCWPLVVWRVGWHICLAINVCSLTLLFRRSGKPTLVDPRLPALLFLWFAGGIGLLFFTGSTCSVGAPHIWQRTLELLLVAACGIGSMVLVIALAVCVYTGRRLRSPALDAEGQQLISTDSKTVPADLMPFPADVKVSPPEVQDVSRAVVQG</sequence>
<evidence type="ECO:0000313" key="1">
    <source>
        <dbReference type="EMBL" id="KAI0050010.1"/>
    </source>
</evidence>
<accession>A0ACB8S2C7</accession>
<reference evidence="1" key="2">
    <citation type="journal article" date="2022" name="New Phytol.">
        <title>Evolutionary transition to the ectomycorrhizal habit in the genomes of a hyperdiverse lineage of mushroom-forming fungi.</title>
        <authorList>
            <person name="Looney B."/>
            <person name="Miyauchi S."/>
            <person name="Morin E."/>
            <person name="Drula E."/>
            <person name="Courty P.E."/>
            <person name="Kohler A."/>
            <person name="Kuo A."/>
            <person name="LaButti K."/>
            <person name="Pangilinan J."/>
            <person name="Lipzen A."/>
            <person name="Riley R."/>
            <person name="Andreopoulos W."/>
            <person name="He G."/>
            <person name="Johnson J."/>
            <person name="Nolan M."/>
            <person name="Tritt A."/>
            <person name="Barry K.W."/>
            <person name="Grigoriev I.V."/>
            <person name="Nagy L.G."/>
            <person name="Hibbett D."/>
            <person name="Henrissat B."/>
            <person name="Matheny P.B."/>
            <person name="Labbe J."/>
            <person name="Martin F.M."/>
        </authorList>
    </citation>
    <scope>NUCLEOTIDE SEQUENCE</scope>
    <source>
        <strain evidence="1">FP105234-sp</strain>
    </source>
</reference>
<dbReference type="Proteomes" id="UP000814033">
    <property type="component" value="Unassembled WGS sequence"/>
</dbReference>
<protein>
    <submittedName>
        <fullName evidence="1">Uncharacterized protein</fullName>
    </submittedName>
</protein>
<gene>
    <name evidence="1" type="ORF">FA95DRAFT_1603863</name>
</gene>
<comment type="caution">
    <text evidence="1">The sequence shown here is derived from an EMBL/GenBank/DDBJ whole genome shotgun (WGS) entry which is preliminary data.</text>
</comment>